<evidence type="ECO:0000256" key="1">
    <source>
        <dbReference type="SAM" id="Phobius"/>
    </source>
</evidence>
<evidence type="ECO:0000313" key="3">
    <source>
        <dbReference type="Proteomes" id="UP001139311"/>
    </source>
</evidence>
<accession>A0A9X1IHR5</accession>
<keyword evidence="1" id="KW-0472">Membrane</keyword>
<feature type="transmembrane region" description="Helical" evidence="1">
    <location>
        <begin position="81"/>
        <end position="101"/>
    </location>
</feature>
<name>A0A9X1IHR5_9PROT</name>
<comment type="caution">
    <text evidence="2">The sequence shown here is derived from an EMBL/GenBank/DDBJ whole genome shotgun (WGS) entry which is preliminary data.</text>
</comment>
<protein>
    <submittedName>
        <fullName evidence="2">Uncharacterized protein</fullName>
    </submittedName>
</protein>
<dbReference type="RefSeq" id="WP_226610513.1">
    <property type="nucleotide sequence ID" value="NZ_JAJAQI010000028.1"/>
</dbReference>
<gene>
    <name evidence="2" type="ORF">LHA35_17880</name>
</gene>
<dbReference type="AlphaFoldDB" id="A0A9X1IHR5"/>
<sequence>MTTEQRSAEITSLLGRRIAPGGFVGEERARLDARVAAKSGIPPEEASRRVLAMEAAAQRTAAAAATRAREATDATARATSVGAFGTVAALLLGAIAAVLGARRGTRDRIALLTPGHVRRPA</sequence>
<dbReference type="Proteomes" id="UP001139311">
    <property type="component" value="Unassembled WGS sequence"/>
</dbReference>
<organism evidence="2 3">
    <name type="scientific">Roseicella aerolata</name>
    <dbReference type="NCBI Taxonomy" id="2883479"/>
    <lineage>
        <taxon>Bacteria</taxon>
        <taxon>Pseudomonadati</taxon>
        <taxon>Pseudomonadota</taxon>
        <taxon>Alphaproteobacteria</taxon>
        <taxon>Acetobacterales</taxon>
        <taxon>Roseomonadaceae</taxon>
        <taxon>Roseicella</taxon>
    </lineage>
</organism>
<keyword evidence="1" id="KW-1133">Transmembrane helix</keyword>
<evidence type="ECO:0000313" key="2">
    <source>
        <dbReference type="EMBL" id="MCB4823603.1"/>
    </source>
</evidence>
<keyword evidence="3" id="KW-1185">Reference proteome</keyword>
<dbReference type="EMBL" id="JAJAQI010000028">
    <property type="protein sequence ID" value="MCB4823603.1"/>
    <property type="molecule type" value="Genomic_DNA"/>
</dbReference>
<keyword evidence="1" id="KW-0812">Transmembrane</keyword>
<proteinExistence type="predicted"/>
<reference evidence="2" key="1">
    <citation type="submission" date="2021-10" db="EMBL/GenBank/DDBJ databases">
        <title>Roseicella aerolatum sp. nov., isolated from aerosols of e-waste dismantling site.</title>
        <authorList>
            <person name="Qin T."/>
        </authorList>
    </citation>
    <scope>NUCLEOTIDE SEQUENCE</scope>
    <source>
        <strain evidence="2">GB24</strain>
    </source>
</reference>